<comment type="caution">
    <text evidence="1">The sequence shown here is derived from an EMBL/GenBank/DDBJ whole genome shotgun (WGS) entry which is preliminary data.</text>
</comment>
<organism evidence="1 2">
    <name type="scientific">Nothobranchius furzeri</name>
    <name type="common">Turquoise killifish</name>
    <dbReference type="NCBI Taxonomy" id="105023"/>
    <lineage>
        <taxon>Eukaryota</taxon>
        <taxon>Metazoa</taxon>
        <taxon>Chordata</taxon>
        <taxon>Craniata</taxon>
        <taxon>Vertebrata</taxon>
        <taxon>Euteleostomi</taxon>
        <taxon>Actinopterygii</taxon>
        <taxon>Neopterygii</taxon>
        <taxon>Teleostei</taxon>
        <taxon>Neoteleostei</taxon>
        <taxon>Acanthomorphata</taxon>
        <taxon>Ovalentaria</taxon>
        <taxon>Atherinomorphae</taxon>
        <taxon>Cyprinodontiformes</taxon>
        <taxon>Nothobranchiidae</taxon>
        <taxon>Nothobranchius</taxon>
    </lineage>
</organism>
<sequence>IRQNVTEDDLQLLFTNTGGTVKAFKFF</sequence>
<name>A0A9D2XBX7_NOTFU</name>
<accession>A0A9D2XBX7</accession>
<evidence type="ECO:0000313" key="2">
    <source>
        <dbReference type="Proteomes" id="UP000822369"/>
    </source>
</evidence>
<feature type="non-terminal residue" evidence="1">
    <location>
        <position position="27"/>
    </location>
</feature>
<dbReference type="EMBL" id="JAAVVJ010007386">
    <property type="protein sequence ID" value="KAF7199200.1"/>
    <property type="molecule type" value="Genomic_DNA"/>
</dbReference>
<protein>
    <submittedName>
        <fullName evidence="1">Transcript variant X5</fullName>
    </submittedName>
</protein>
<reference evidence="1" key="1">
    <citation type="submission" date="2020-03" db="EMBL/GenBank/DDBJ databases">
        <title>Intra-Species Differences in Population Size shape Life History and Genome Evolution.</title>
        <authorList>
            <person name="Willemsen D."/>
            <person name="Cui R."/>
            <person name="Valenzano D.R."/>
        </authorList>
    </citation>
    <scope>NUCLEOTIDE SEQUENCE</scope>
    <source>
        <strain evidence="1">GRZ</strain>
        <tissue evidence="1">Whole</tissue>
    </source>
</reference>
<gene>
    <name evidence="1" type="ORF">G4P62_008032</name>
</gene>
<feature type="non-terminal residue" evidence="1">
    <location>
        <position position="1"/>
    </location>
</feature>
<dbReference type="AlphaFoldDB" id="A0A9D2XBX7"/>
<dbReference type="Proteomes" id="UP000822369">
    <property type="component" value="Unassembled WGS sequence"/>
</dbReference>
<evidence type="ECO:0000313" key="1">
    <source>
        <dbReference type="EMBL" id="KAF7199200.1"/>
    </source>
</evidence>
<proteinExistence type="predicted"/>